<evidence type="ECO:0000256" key="7">
    <source>
        <dbReference type="PROSITE-ProRule" id="PRU10141"/>
    </source>
</evidence>
<feature type="domain" description="Protein kinase" evidence="10">
    <location>
        <begin position="67"/>
        <end position="349"/>
    </location>
</feature>
<proteinExistence type="inferred from homology"/>
<feature type="compositionally biased region" description="Polar residues" evidence="9">
    <location>
        <begin position="373"/>
        <end position="384"/>
    </location>
</feature>
<dbReference type="PROSITE" id="PS00108">
    <property type="entry name" value="PROTEIN_KINASE_ST"/>
    <property type="match status" value="1"/>
</dbReference>
<evidence type="ECO:0000256" key="1">
    <source>
        <dbReference type="ARBA" id="ARBA00022679"/>
    </source>
</evidence>
<comment type="catalytic activity">
    <reaction evidence="6">
        <text>L-threonyl-[protein] + ATP = O-phospho-L-threonyl-[protein] + ADP + H(+)</text>
        <dbReference type="Rhea" id="RHEA:46608"/>
        <dbReference type="Rhea" id="RHEA-COMP:11060"/>
        <dbReference type="Rhea" id="RHEA-COMP:11605"/>
        <dbReference type="ChEBI" id="CHEBI:15378"/>
        <dbReference type="ChEBI" id="CHEBI:30013"/>
        <dbReference type="ChEBI" id="CHEBI:30616"/>
        <dbReference type="ChEBI" id="CHEBI:61977"/>
        <dbReference type="ChEBI" id="CHEBI:456216"/>
    </reaction>
</comment>
<dbReference type="PROSITE" id="PS00107">
    <property type="entry name" value="PROTEIN_KINASE_ATP"/>
    <property type="match status" value="1"/>
</dbReference>
<dbReference type="PROSITE" id="PS50011">
    <property type="entry name" value="PROTEIN_KINASE_DOM"/>
    <property type="match status" value="1"/>
</dbReference>
<keyword evidence="4 7" id="KW-0067">ATP-binding</keyword>
<dbReference type="PANTHER" id="PTHR27005:SF468">
    <property type="entry name" value="OS01G0310500 PROTEIN"/>
    <property type="match status" value="1"/>
</dbReference>
<evidence type="ECO:0000256" key="6">
    <source>
        <dbReference type="ARBA" id="ARBA00047951"/>
    </source>
</evidence>
<evidence type="ECO:0000256" key="5">
    <source>
        <dbReference type="ARBA" id="ARBA00047558"/>
    </source>
</evidence>
<dbReference type="InterPro" id="IPR000719">
    <property type="entry name" value="Prot_kinase_dom"/>
</dbReference>
<keyword evidence="1" id="KW-0808">Transferase</keyword>
<dbReference type="InterPro" id="IPR008271">
    <property type="entry name" value="Ser/Thr_kinase_AS"/>
</dbReference>
<evidence type="ECO:0000259" key="10">
    <source>
        <dbReference type="PROSITE" id="PS50011"/>
    </source>
</evidence>
<sequence>MGLFTIIMGTAWLHLYLKNRKLSKQKERLFRQNGGLILLQQLSEQKNYNEAVKIFNAEELRKATFNYDDSTIIGKGGFGTVYRGILPDNRIVAIKKSKVASQDQIEQFINELLVLSQINHRNVIRLLGCCLETEVPLLVYEFASNGALYDHIHEKGKACNLLWETRLNIAAETAGALSYLHSEASLPIIHRDVKSANILLDNYTPKVSDFGASKLAPMDQTEFVTVVQGTIGYLDPEYLHTNQLTEKSDVYSFGVVLVELLTGQKALSYDRSEKERSLSMYFFNALKDGRLFDVVESHIVNEGNREQIKEMAELAKGCLNLRGDDRPTMKEVAMGLERIRKRDEKHRWGSNANLIDLDKIEHLFGDEMPNAYGKQSDQTQSTISFPIPSDFSGR</sequence>
<dbReference type="Gene3D" id="1.10.510.10">
    <property type="entry name" value="Transferase(Phosphotransferase) domain 1"/>
    <property type="match status" value="1"/>
</dbReference>
<gene>
    <name evidence="12" type="primary">LOC132799261</name>
</gene>
<keyword evidence="8" id="KW-0723">Serine/threonine-protein kinase</keyword>
<evidence type="ECO:0000256" key="2">
    <source>
        <dbReference type="ARBA" id="ARBA00022741"/>
    </source>
</evidence>
<evidence type="ECO:0000256" key="8">
    <source>
        <dbReference type="RuleBase" id="RU000304"/>
    </source>
</evidence>
<dbReference type="InterPro" id="IPR045274">
    <property type="entry name" value="WAK-like"/>
</dbReference>
<comment type="catalytic activity">
    <reaction evidence="5">
        <text>L-seryl-[protein] + ATP = O-phospho-L-seryl-[protein] + ADP + H(+)</text>
        <dbReference type="Rhea" id="RHEA:17989"/>
        <dbReference type="Rhea" id="RHEA-COMP:9863"/>
        <dbReference type="Rhea" id="RHEA-COMP:11604"/>
        <dbReference type="ChEBI" id="CHEBI:15378"/>
        <dbReference type="ChEBI" id="CHEBI:29999"/>
        <dbReference type="ChEBI" id="CHEBI:30616"/>
        <dbReference type="ChEBI" id="CHEBI:83421"/>
        <dbReference type="ChEBI" id="CHEBI:456216"/>
    </reaction>
</comment>
<evidence type="ECO:0000313" key="12">
    <source>
        <dbReference type="RefSeq" id="XP_060672729.1"/>
    </source>
</evidence>
<dbReference type="PANTHER" id="PTHR27005">
    <property type="entry name" value="WALL-ASSOCIATED RECEPTOR KINASE-LIKE 21"/>
    <property type="match status" value="1"/>
</dbReference>
<dbReference type="GeneID" id="132799261"/>
<keyword evidence="11" id="KW-1185">Reference proteome</keyword>
<dbReference type="SUPFAM" id="SSF56112">
    <property type="entry name" value="Protein kinase-like (PK-like)"/>
    <property type="match status" value="1"/>
</dbReference>
<dbReference type="Gene3D" id="3.30.200.20">
    <property type="entry name" value="Phosphorylase Kinase, domain 1"/>
    <property type="match status" value="1"/>
</dbReference>
<dbReference type="Pfam" id="PF00069">
    <property type="entry name" value="Pkinase"/>
    <property type="match status" value="1"/>
</dbReference>
<comment type="similarity">
    <text evidence="8">Belongs to the protein kinase superfamily.</text>
</comment>
<evidence type="ECO:0000256" key="9">
    <source>
        <dbReference type="SAM" id="MobiDB-lite"/>
    </source>
</evidence>
<evidence type="ECO:0000256" key="4">
    <source>
        <dbReference type="ARBA" id="ARBA00022840"/>
    </source>
</evidence>
<dbReference type="SMART" id="SM00220">
    <property type="entry name" value="S_TKc"/>
    <property type="match status" value="1"/>
</dbReference>
<dbReference type="Proteomes" id="UP001652623">
    <property type="component" value="Chromosome 1"/>
</dbReference>
<dbReference type="RefSeq" id="XP_060672729.1">
    <property type="nucleotide sequence ID" value="XM_060816746.1"/>
</dbReference>
<feature type="region of interest" description="Disordered" evidence="9">
    <location>
        <begin position="369"/>
        <end position="394"/>
    </location>
</feature>
<evidence type="ECO:0000256" key="3">
    <source>
        <dbReference type="ARBA" id="ARBA00022777"/>
    </source>
</evidence>
<keyword evidence="2 7" id="KW-0547">Nucleotide-binding</keyword>
<evidence type="ECO:0000313" key="11">
    <source>
        <dbReference type="Proteomes" id="UP001652623"/>
    </source>
</evidence>
<name>A0ABM4A7L4_ZIZJJ</name>
<feature type="binding site" evidence="7">
    <location>
        <position position="96"/>
    </location>
    <ligand>
        <name>ATP</name>
        <dbReference type="ChEBI" id="CHEBI:30616"/>
    </ligand>
</feature>
<reference evidence="12" key="1">
    <citation type="submission" date="2025-08" db="UniProtKB">
        <authorList>
            <consortium name="RefSeq"/>
        </authorList>
    </citation>
    <scope>IDENTIFICATION</scope>
    <source>
        <tissue evidence="12">Seedling</tissue>
    </source>
</reference>
<accession>A0ABM4A7L4</accession>
<dbReference type="InterPro" id="IPR017441">
    <property type="entry name" value="Protein_kinase_ATP_BS"/>
</dbReference>
<organism evidence="11 12">
    <name type="scientific">Ziziphus jujuba</name>
    <name type="common">Chinese jujube</name>
    <name type="synonym">Ziziphus sativa</name>
    <dbReference type="NCBI Taxonomy" id="326968"/>
    <lineage>
        <taxon>Eukaryota</taxon>
        <taxon>Viridiplantae</taxon>
        <taxon>Streptophyta</taxon>
        <taxon>Embryophyta</taxon>
        <taxon>Tracheophyta</taxon>
        <taxon>Spermatophyta</taxon>
        <taxon>Magnoliopsida</taxon>
        <taxon>eudicotyledons</taxon>
        <taxon>Gunneridae</taxon>
        <taxon>Pentapetalae</taxon>
        <taxon>rosids</taxon>
        <taxon>fabids</taxon>
        <taxon>Rosales</taxon>
        <taxon>Rhamnaceae</taxon>
        <taxon>Paliureae</taxon>
        <taxon>Ziziphus</taxon>
    </lineage>
</organism>
<dbReference type="InterPro" id="IPR011009">
    <property type="entry name" value="Kinase-like_dom_sf"/>
</dbReference>
<protein>
    <submittedName>
        <fullName evidence="12">Wall-associated receptor kinase 1-like</fullName>
    </submittedName>
</protein>
<keyword evidence="3" id="KW-0418">Kinase</keyword>
<dbReference type="CDD" id="cd14066">
    <property type="entry name" value="STKc_IRAK"/>
    <property type="match status" value="1"/>
</dbReference>